<organism evidence="2 3">
    <name type="scientific">Aureibaculum marinum</name>
    <dbReference type="NCBI Taxonomy" id="2487930"/>
    <lineage>
        <taxon>Bacteria</taxon>
        <taxon>Pseudomonadati</taxon>
        <taxon>Bacteroidota</taxon>
        <taxon>Flavobacteriia</taxon>
        <taxon>Flavobacteriales</taxon>
        <taxon>Flavobacteriaceae</taxon>
        <taxon>Aureibaculum</taxon>
    </lineage>
</organism>
<comment type="caution">
    <text evidence="2">The sequence shown here is derived from an EMBL/GenBank/DDBJ whole genome shotgun (WGS) entry which is preliminary data.</text>
</comment>
<dbReference type="Gene3D" id="1.10.260.40">
    <property type="entry name" value="lambda repressor-like DNA-binding domains"/>
    <property type="match status" value="1"/>
</dbReference>
<reference evidence="2 3" key="1">
    <citation type="submission" date="2018-11" db="EMBL/GenBank/DDBJ databases">
        <title>Aureibaculum marinum gen. nov., sp. nov., a member of the family Flavobacteriaceae isolated from the Bohai Sea.</title>
        <authorList>
            <person name="Ji X."/>
        </authorList>
    </citation>
    <scope>NUCLEOTIDE SEQUENCE [LARGE SCALE GENOMIC DNA]</scope>
    <source>
        <strain evidence="2 3">BH-SD17</strain>
    </source>
</reference>
<dbReference type="InterPro" id="IPR010982">
    <property type="entry name" value="Lambda_DNA-bd_dom_sf"/>
</dbReference>
<evidence type="ECO:0000313" key="3">
    <source>
        <dbReference type="Proteomes" id="UP000270856"/>
    </source>
</evidence>
<dbReference type="Pfam" id="PF01381">
    <property type="entry name" value="HTH_3"/>
    <property type="match status" value="1"/>
</dbReference>
<dbReference type="GO" id="GO:0003677">
    <property type="term" value="F:DNA binding"/>
    <property type="evidence" value="ECO:0007669"/>
    <property type="project" value="InterPro"/>
</dbReference>
<dbReference type="AlphaFoldDB" id="A0A3N4NNP5"/>
<name>A0A3N4NNP5_9FLAO</name>
<protein>
    <submittedName>
        <fullName evidence="2">Helix-turn-helix domain-containing protein</fullName>
    </submittedName>
</protein>
<dbReference type="OrthoDB" id="680449at2"/>
<dbReference type="PROSITE" id="PS50943">
    <property type="entry name" value="HTH_CROC1"/>
    <property type="match status" value="1"/>
</dbReference>
<dbReference type="SUPFAM" id="SSF47413">
    <property type="entry name" value="lambda repressor-like DNA-binding domains"/>
    <property type="match status" value="1"/>
</dbReference>
<dbReference type="SMART" id="SM00530">
    <property type="entry name" value="HTH_XRE"/>
    <property type="match status" value="1"/>
</dbReference>
<dbReference type="Proteomes" id="UP000270856">
    <property type="component" value="Unassembled WGS sequence"/>
</dbReference>
<evidence type="ECO:0000313" key="2">
    <source>
        <dbReference type="EMBL" id="RPD96168.1"/>
    </source>
</evidence>
<dbReference type="InterPro" id="IPR001387">
    <property type="entry name" value="Cro/C1-type_HTH"/>
</dbReference>
<accession>A0A3N4NNP5</accession>
<proteinExistence type="predicted"/>
<feature type="domain" description="HTH cro/C1-type" evidence="1">
    <location>
        <begin position="49"/>
        <end position="96"/>
    </location>
</feature>
<dbReference type="EMBL" id="RPFJ01000013">
    <property type="protein sequence ID" value="RPD96168.1"/>
    <property type="molecule type" value="Genomic_DNA"/>
</dbReference>
<dbReference type="RefSeq" id="WP_123898298.1">
    <property type="nucleotide sequence ID" value="NZ_RPFJ01000013.1"/>
</dbReference>
<sequence>MTNKEKFKSLISNEKTNTVTRNKERIKNRARLRESQDIALKVLNKLDDLGWSQRKLAEKLNVSPQQVSKIVKGKENLTLETQVKLQQVLDIPILASYYEKKFQAFSFEDMLNFDFNVPTYKPEVSSGVPFFKEEFNKGLSLEPIMVVVDESNYQMAS</sequence>
<keyword evidence="3" id="KW-1185">Reference proteome</keyword>
<evidence type="ECO:0000259" key="1">
    <source>
        <dbReference type="PROSITE" id="PS50943"/>
    </source>
</evidence>
<dbReference type="CDD" id="cd00093">
    <property type="entry name" value="HTH_XRE"/>
    <property type="match status" value="1"/>
</dbReference>
<gene>
    <name evidence="2" type="ORF">EGM88_10790</name>
</gene>